<keyword evidence="2" id="KW-1185">Reference proteome</keyword>
<organism evidence="1 2">
    <name type="scientific">Meloidogyne graminicola</name>
    <dbReference type="NCBI Taxonomy" id="189291"/>
    <lineage>
        <taxon>Eukaryota</taxon>
        <taxon>Metazoa</taxon>
        <taxon>Ecdysozoa</taxon>
        <taxon>Nematoda</taxon>
        <taxon>Chromadorea</taxon>
        <taxon>Rhabditida</taxon>
        <taxon>Tylenchina</taxon>
        <taxon>Tylenchomorpha</taxon>
        <taxon>Tylenchoidea</taxon>
        <taxon>Meloidogynidae</taxon>
        <taxon>Meloidogyninae</taxon>
        <taxon>Meloidogyne</taxon>
    </lineage>
</organism>
<sequence>MDLAKSQSYPNLIKSSQPCKTFDPFVGSQNENSSPSVARKRDIYAGISHLDVRISSLAGRLDKRIDLLADRLDKRIDLLGSRIDQRIDGVTARFDSLDNKIDIIMHSKLQVD</sequence>
<evidence type="ECO:0000313" key="2">
    <source>
        <dbReference type="Proteomes" id="UP000605970"/>
    </source>
</evidence>
<gene>
    <name evidence="1" type="ORF">Mgra_00000663</name>
</gene>
<dbReference type="Gene3D" id="1.20.1270.70">
    <property type="entry name" value="Designed single chain three-helix bundle"/>
    <property type="match status" value="1"/>
</dbReference>
<evidence type="ECO:0000313" key="1">
    <source>
        <dbReference type="EMBL" id="KAF7639742.1"/>
    </source>
</evidence>
<dbReference type="AlphaFoldDB" id="A0A8T0A2G0"/>
<dbReference type="OrthoDB" id="10610106at2759"/>
<name>A0A8T0A2G0_9BILA</name>
<dbReference type="Proteomes" id="UP000605970">
    <property type="component" value="Unassembled WGS sequence"/>
</dbReference>
<reference evidence="1" key="1">
    <citation type="journal article" date="2020" name="Ecol. Evol.">
        <title>Genome structure and content of the rice root-knot nematode (Meloidogyne graminicola).</title>
        <authorList>
            <person name="Phan N.T."/>
            <person name="Danchin E.G.J."/>
            <person name="Klopp C."/>
            <person name="Perfus-Barbeoch L."/>
            <person name="Kozlowski D.K."/>
            <person name="Koutsovoulos G.D."/>
            <person name="Lopez-Roques C."/>
            <person name="Bouchez O."/>
            <person name="Zahm M."/>
            <person name="Besnard G."/>
            <person name="Bellafiore S."/>
        </authorList>
    </citation>
    <scope>NUCLEOTIDE SEQUENCE</scope>
    <source>
        <strain evidence="1">VN-18</strain>
    </source>
</reference>
<comment type="caution">
    <text evidence="1">The sequence shown here is derived from an EMBL/GenBank/DDBJ whole genome shotgun (WGS) entry which is preliminary data.</text>
</comment>
<protein>
    <recommendedName>
        <fullName evidence="3">t-SNARE coiled-coil homology domain-containing protein</fullName>
    </recommendedName>
</protein>
<proteinExistence type="predicted"/>
<dbReference type="EMBL" id="JABEBT010000003">
    <property type="protein sequence ID" value="KAF7639742.1"/>
    <property type="molecule type" value="Genomic_DNA"/>
</dbReference>
<evidence type="ECO:0008006" key="3">
    <source>
        <dbReference type="Google" id="ProtNLM"/>
    </source>
</evidence>
<accession>A0A8T0A2G0</accession>